<dbReference type="InterPro" id="IPR024320">
    <property type="entry name" value="LPG_synthase_C"/>
</dbReference>
<dbReference type="GO" id="GO:0055091">
    <property type="term" value="P:phospholipid homeostasis"/>
    <property type="evidence" value="ECO:0007669"/>
    <property type="project" value="TreeGrafter"/>
</dbReference>
<sequence length="336" mass="39109">MQTHHPKILTSKNIDQLLPYFKQYGDSCMAYSGLQEGLEYFFVDGVGYISYLRYKHLLFAPRGRVIVLANPICAKENIHSLLQQFINAYPTAQFIQISRECALILDQLGYQINQFGIETQLSIQHYDLKGKTKSSLRQWRNKCRREEVEIEEIDLSQGNELTEIKSLSQSWLKNKGGKQLTFLNRPFLYQHELDTRCFIARQQGKLIGITVFDPFYRDNKVVGYYHNIDRIAENAPHGVSPTLILEAMDIFRQEKVETLSLGMSPLYQLGAEFNYNKVTRKVLRFAYNNMNFLYPHKGNASHKKKFSGEQQRVYFCSTKGNNLWEIFILLKAIGIY</sequence>
<reference evidence="7" key="1">
    <citation type="journal article" date="2020" name="mSystems">
        <title>Genome- and Community-Level Interaction Insights into Carbon Utilization and Element Cycling Functions of Hydrothermarchaeota in Hydrothermal Sediment.</title>
        <authorList>
            <person name="Zhou Z."/>
            <person name="Liu Y."/>
            <person name="Xu W."/>
            <person name="Pan J."/>
            <person name="Luo Z.H."/>
            <person name="Li M."/>
        </authorList>
    </citation>
    <scope>NUCLEOTIDE SEQUENCE [LARGE SCALE GENOMIC DNA]</scope>
    <source>
        <strain evidence="7">HyVt-493</strain>
    </source>
</reference>
<dbReference type="AlphaFoldDB" id="A0A7V2SZ07"/>
<dbReference type="GO" id="GO:0005886">
    <property type="term" value="C:plasma membrane"/>
    <property type="evidence" value="ECO:0007669"/>
    <property type="project" value="UniProtKB-SubCell"/>
</dbReference>
<organism evidence="7">
    <name type="scientific">Leucothrix mucor</name>
    <dbReference type="NCBI Taxonomy" id="45248"/>
    <lineage>
        <taxon>Bacteria</taxon>
        <taxon>Pseudomonadati</taxon>
        <taxon>Pseudomonadota</taxon>
        <taxon>Gammaproteobacteria</taxon>
        <taxon>Thiotrichales</taxon>
        <taxon>Thiotrichaceae</taxon>
        <taxon>Leucothrix</taxon>
    </lineage>
</organism>
<keyword evidence="3" id="KW-0812">Transmembrane</keyword>
<evidence type="ECO:0000256" key="5">
    <source>
        <dbReference type="ARBA" id="ARBA00023136"/>
    </source>
</evidence>
<feature type="domain" description="Phosphatidylglycerol lysyltransferase C-terminal" evidence="6">
    <location>
        <begin position="23"/>
        <end position="316"/>
    </location>
</feature>
<dbReference type="GO" id="GO:0016755">
    <property type="term" value="F:aminoacyltransferase activity"/>
    <property type="evidence" value="ECO:0007669"/>
    <property type="project" value="TreeGrafter"/>
</dbReference>
<accession>A0A7V2SZ07</accession>
<name>A0A7V2SZ07_LEUMU</name>
<keyword evidence="5" id="KW-0472">Membrane</keyword>
<evidence type="ECO:0000256" key="4">
    <source>
        <dbReference type="ARBA" id="ARBA00022989"/>
    </source>
</evidence>
<protein>
    <submittedName>
        <fullName evidence="7">DUF2156 domain-containing protein</fullName>
    </submittedName>
</protein>
<evidence type="ECO:0000256" key="1">
    <source>
        <dbReference type="ARBA" id="ARBA00004651"/>
    </source>
</evidence>
<dbReference type="InterPro" id="IPR016181">
    <property type="entry name" value="Acyl_CoA_acyltransferase"/>
</dbReference>
<dbReference type="PANTHER" id="PTHR34697">
    <property type="entry name" value="PHOSPHATIDYLGLYCEROL LYSYLTRANSFERASE"/>
    <property type="match status" value="1"/>
</dbReference>
<comment type="caution">
    <text evidence="7">The sequence shown here is derived from an EMBL/GenBank/DDBJ whole genome shotgun (WGS) entry which is preliminary data.</text>
</comment>
<evidence type="ECO:0000256" key="3">
    <source>
        <dbReference type="ARBA" id="ARBA00022692"/>
    </source>
</evidence>
<evidence type="ECO:0000256" key="2">
    <source>
        <dbReference type="ARBA" id="ARBA00022475"/>
    </source>
</evidence>
<dbReference type="SUPFAM" id="SSF55729">
    <property type="entry name" value="Acyl-CoA N-acyltransferases (Nat)"/>
    <property type="match status" value="1"/>
</dbReference>
<evidence type="ECO:0000259" key="6">
    <source>
        <dbReference type="Pfam" id="PF09924"/>
    </source>
</evidence>
<keyword evidence="2" id="KW-1003">Cell membrane</keyword>
<dbReference type="InterPro" id="IPR051211">
    <property type="entry name" value="PG_lysyltransferase"/>
</dbReference>
<gene>
    <name evidence="7" type="ORF">ENJ51_04425</name>
</gene>
<dbReference type="EMBL" id="DRMS01000174">
    <property type="protein sequence ID" value="HFC92039.1"/>
    <property type="molecule type" value="Genomic_DNA"/>
</dbReference>
<evidence type="ECO:0000313" key="7">
    <source>
        <dbReference type="EMBL" id="HFC92039.1"/>
    </source>
</evidence>
<dbReference type="PANTHER" id="PTHR34697:SF2">
    <property type="entry name" value="PHOSPHATIDYLGLYCEROL LYSYLTRANSFERASE"/>
    <property type="match status" value="1"/>
</dbReference>
<dbReference type="Pfam" id="PF09924">
    <property type="entry name" value="LPG_synthase_C"/>
    <property type="match status" value="1"/>
</dbReference>
<keyword evidence="4" id="KW-1133">Transmembrane helix</keyword>
<proteinExistence type="predicted"/>
<dbReference type="Proteomes" id="UP000885750">
    <property type="component" value="Unassembled WGS sequence"/>
</dbReference>
<comment type="subcellular location">
    <subcellularLocation>
        <location evidence="1">Cell membrane</location>
        <topology evidence="1">Multi-pass membrane protein</topology>
    </subcellularLocation>
</comment>